<dbReference type="OrthoDB" id="5223589at2759"/>
<keyword evidence="1" id="KW-1133">Transmembrane helix</keyword>
<evidence type="ECO:0000313" key="3">
    <source>
        <dbReference type="Proteomes" id="UP000235786"/>
    </source>
</evidence>
<keyword evidence="3" id="KW-1185">Reference proteome</keyword>
<proteinExistence type="predicted"/>
<evidence type="ECO:0000256" key="1">
    <source>
        <dbReference type="SAM" id="Phobius"/>
    </source>
</evidence>
<keyword evidence="1" id="KW-0472">Membrane</keyword>
<organism evidence="2 3">
    <name type="scientific">Hyaloscypha variabilis (strain UAMH 11265 / GT02V1 / F)</name>
    <name type="common">Meliniomyces variabilis</name>
    <dbReference type="NCBI Taxonomy" id="1149755"/>
    <lineage>
        <taxon>Eukaryota</taxon>
        <taxon>Fungi</taxon>
        <taxon>Dikarya</taxon>
        <taxon>Ascomycota</taxon>
        <taxon>Pezizomycotina</taxon>
        <taxon>Leotiomycetes</taxon>
        <taxon>Helotiales</taxon>
        <taxon>Hyaloscyphaceae</taxon>
        <taxon>Hyaloscypha</taxon>
        <taxon>Hyaloscypha variabilis</taxon>
    </lineage>
</organism>
<evidence type="ECO:0000313" key="2">
    <source>
        <dbReference type="EMBL" id="PMD45442.1"/>
    </source>
</evidence>
<gene>
    <name evidence="2" type="ORF">L207DRAFT_524809</name>
</gene>
<name>A0A2J6S3U3_HYAVF</name>
<dbReference type="Proteomes" id="UP000235786">
    <property type="component" value="Unassembled WGS sequence"/>
</dbReference>
<feature type="transmembrane region" description="Helical" evidence="1">
    <location>
        <begin position="74"/>
        <end position="95"/>
    </location>
</feature>
<protein>
    <submittedName>
        <fullName evidence="2">Uncharacterized protein</fullName>
    </submittedName>
</protein>
<keyword evidence="1" id="KW-0812">Transmembrane</keyword>
<accession>A0A2J6S3U3</accession>
<dbReference type="AlphaFoldDB" id="A0A2J6S3U3"/>
<sequence length="148" mass="16119">MQPPAALDLIIRAAPPTNAREIEICDVSWTKLMPKTSLKHQVPLSIQRQKQSSSGIARRKFCLATVSYLLTHNIGISLSMFILSVFLSGQAGNYLGPRKRKQLRRNSIIQTVFEFIAAGIQSAGPSPVEDDDGHALAVISLLAFSFGA</sequence>
<dbReference type="EMBL" id="KZ613940">
    <property type="protein sequence ID" value="PMD45442.1"/>
    <property type="molecule type" value="Genomic_DNA"/>
</dbReference>
<reference evidence="2 3" key="1">
    <citation type="submission" date="2016-04" db="EMBL/GenBank/DDBJ databases">
        <title>A degradative enzymes factory behind the ericoid mycorrhizal symbiosis.</title>
        <authorList>
            <consortium name="DOE Joint Genome Institute"/>
            <person name="Martino E."/>
            <person name="Morin E."/>
            <person name="Grelet G."/>
            <person name="Kuo A."/>
            <person name="Kohler A."/>
            <person name="Daghino S."/>
            <person name="Barry K."/>
            <person name="Choi C."/>
            <person name="Cichocki N."/>
            <person name="Clum A."/>
            <person name="Copeland A."/>
            <person name="Hainaut M."/>
            <person name="Haridas S."/>
            <person name="Labutti K."/>
            <person name="Lindquist E."/>
            <person name="Lipzen A."/>
            <person name="Khouja H.-R."/>
            <person name="Murat C."/>
            <person name="Ohm R."/>
            <person name="Olson A."/>
            <person name="Spatafora J."/>
            <person name="Veneault-Fourrey C."/>
            <person name="Henrissat B."/>
            <person name="Grigoriev I."/>
            <person name="Martin F."/>
            <person name="Perotto S."/>
        </authorList>
    </citation>
    <scope>NUCLEOTIDE SEQUENCE [LARGE SCALE GENOMIC DNA]</scope>
    <source>
        <strain evidence="2 3">F</strain>
    </source>
</reference>